<evidence type="ECO:0000256" key="1">
    <source>
        <dbReference type="ARBA" id="ARBA00022614"/>
    </source>
</evidence>
<evidence type="ECO:0000256" key="3">
    <source>
        <dbReference type="ARBA" id="ARBA00022737"/>
    </source>
</evidence>
<dbReference type="Pfam" id="PF13855">
    <property type="entry name" value="LRR_8"/>
    <property type="match status" value="1"/>
</dbReference>
<dbReference type="SMART" id="SM00369">
    <property type="entry name" value="LRR_TYP"/>
    <property type="match status" value="3"/>
</dbReference>
<keyword evidence="2" id="KW-0732">Signal</keyword>
<keyword evidence="3" id="KW-0677">Repeat</keyword>
<dbReference type="AlphaFoldDB" id="A0ABD1EKM2"/>
<dbReference type="InterPro" id="IPR032675">
    <property type="entry name" value="LRR_dom_sf"/>
</dbReference>
<protein>
    <submittedName>
        <fullName evidence="4">Uncharacterized protein</fullName>
    </submittedName>
</protein>
<dbReference type="InterPro" id="IPR001611">
    <property type="entry name" value="Leu-rich_rpt"/>
</dbReference>
<dbReference type="Gene3D" id="3.80.10.10">
    <property type="entry name" value="Ribonuclease Inhibitor"/>
    <property type="match status" value="2"/>
</dbReference>
<sequence length="330" mass="36804">MKDSGVFVWLKLLGILNLSRNSIEKLPEYVFSGNPSLTTVDLNAEVHSLLNIDDNSISTLRDVSFGNILTILDISYNNLISLNADSLENNSSLSSIFLHHNKIQSIAINSFNQLENVRTLDLSFNELKNLLLGLFSLLNYLENLNVSDNIVDCDFDSLTTSPHLITLNLKNNKVLNFDGKIILKLMKNLTEIKLGYYISNCSALSGLVRKLYRNQINIIPGNTTNSINVFESPCEEHSDFEENNRYIQVPFAIPSQNVTTDKEIVGEHAVPSSLVSLVKENNDHSTKSIENNLIEIVKQTVDIHNNVGGKLSLKNTAINALLCDKEGQSR</sequence>
<evidence type="ECO:0000313" key="5">
    <source>
        <dbReference type="Proteomes" id="UP001566132"/>
    </source>
</evidence>
<evidence type="ECO:0000256" key="2">
    <source>
        <dbReference type="ARBA" id="ARBA00022729"/>
    </source>
</evidence>
<keyword evidence="1" id="KW-0433">Leucine-rich repeat</keyword>
<dbReference type="InterPro" id="IPR050541">
    <property type="entry name" value="LRR_TM_domain-containing"/>
</dbReference>
<dbReference type="PANTHER" id="PTHR24369:SF210">
    <property type="entry name" value="CHAOPTIN-RELATED"/>
    <property type="match status" value="1"/>
</dbReference>
<proteinExistence type="predicted"/>
<dbReference type="InterPro" id="IPR003591">
    <property type="entry name" value="Leu-rich_rpt_typical-subtyp"/>
</dbReference>
<name>A0ABD1EKM2_HYPHA</name>
<dbReference type="SUPFAM" id="SSF52047">
    <property type="entry name" value="RNI-like"/>
    <property type="match status" value="1"/>
</dbReference>
<organism evidence="4 5">
    <name type="scientific">Hypothenemus hampei</name>
    <name type="common">Coffee berry borer</name>
    <dbReference type="NCBI Taxonomy" id="57062"/>
    <lineage>
        <taxon>Eukaryota</taxon>
        <taxon>Metazoa</taxon>
        <taxon>Ecdysozoa</taxon>
        <taxon>Arthropoda</taxon>
        <taxon>Hexapoda</taxon>
        <taxon>Insecta</taxon>
        <taxon>Pterygota</taxon>
        <taxon>Neoptera</taxon>
        <taxon>Endopterygota</taxon>
        <taxon>Coleoptera</taxon>
        <taxon>Polyphaga</taxon>
        <taxon>Cucujiformia</taxon>
        <taxon>Curculionidae</taxon>
        <taxon>Scolytinae</taxon>
        <taxon>Hypothenemus</taxon>
    </lineage>
</organism>
<dbReference type="PRINTS" id="PR00019">
    <property type="entry name" value="LEURICHRPT"/>
</dbReference>
<keyword evidence="5" id="KW-1185">Reference proteome</keyword>
<reference evidence="4 5" key="1">
    <citation type="submission" date="2024-05" db="EMBL/GenBank/DDBJ databases">
        <title>Genetic variation in Jamaican populations of the coffee berry borer (Hypothenemus hampei).</title>
        <authorList>
            <person name="Errbii M."/>
            <person name="Myrie A."/>
        </authorList>
    </citation>
    <scope>NUCLEOTIDE SEQUENCE [LARGE SCALE GENOMIC DNA]</scope>
    <source>
        <strain evidence="4">JA-Hopewell-2020-01-JO</strain>
        <tissue evidence="4">Whole body</tissue>
    </source>
</reference>
<dbReference type="PANTHER" id="PTHR24369">
    <property type="entry name" value="ANTIGEN BSP, PUTATIVE-RELATED"/>
    <property type="match status" value="1"/>
</dbReference>
<comment type="caution">
    <text evidence="4">The sequence shown here is derived from an EMBL/GenBank/DDBJ whole genome shotgun (WGS) entry which is preliminary data.</text>
</comment>
<evidence type="ECO:0000313" key="4">
    <source>
        <dbReference type="EMBL" id="KAL1497051.1"/>
    </source>
</evidence>
<dbReference type="EMBL" id="JBDJPC010000006">
    <property type="protein sequence ID" value="KAL1497051.1"/>
    <property type="molecule type" value="Genomic_DNA"/>
</dbReference>
<accession>A0ABD1EKM2</accession>
<dbReference type="PROSITE" id="PS51450">
    <property type="entry name" value="LRR"/>
    <property type="match status" value="1"/>
</dbReference>
<gene>
    <name evidence="4" type="ORF">ABEB36_008078</name>
</gene>
<dbReference type="Proteomes" id="UP001566132">
    <property type="component" value="Unassembled WGS sequence"/>
</dbReference>